<dbReference type="CDD" id="cd07516">
    <property type="entry name" value="HAD_Pase"/>
    <property type="match status" value="1"/>
</dbReference>
<dbReference type="GO" id="GO:0016787">
    <property type="term" value="F:hydrolase activity"/>
    <property type="evidence" value="ECO:0007669"/>
    <property type="project" value="UniProtKB-KW"/>
</dbReference>
<evidence type="ECO:0000313" key="2">
    <source>
        <dbReference type="Proteomes" id="UP001470288"/>
    </source>
</evidence>
<dbReference type="NCBIfam" id="TIGR00099">
    <property type="entry name" value="Cof-subfamily"/>
    <property type="match status" value="1"/>
</dbReference>
<dbReference type="InterPro" id="IPR000150">
    <property type="entry name" value="Cof"/>
</dbReference>
<dbReference type="SFLD" id="SFLDG01140">
    <property type="entry name" value="C2.B:_Phosphomannomutase_and_P"/>
    <property type="match status" value="1"/>
</dbReference>
<sequence>MNTEKHIRLAALDLDGTTLRSDKSLSEYTIETLKNAHEHGMNIVVASGRSFASLPEQAIQFPWAEYAITSNGAAVYEVHTGKRLRECRLKPEVVEKLLAIAEENHVMVEGFVDGVPYSARAYVENPVLFGASLYSVSCVKSTRRPVEDIFAFLLEHKEELDSLDIVVGDERTKATLRRIISEQVEGIYLTSSVPTLLEISDEKAGKATALAFLADYLQIPQAATVAFGNAENDIDMICWAGVGVAVENSPEEVRRAADEITETNDADGVARWIEKKHQAASHI</sequence>
<comment type="caution">
    <text evidence="1">The sequence shown here is derived from an EMBL/GenBank/DDBJ whole genome shotgun (WGS) entry which is preliminary data.</text>
</comment>
<dbReference type="RefSeq" id="WP_349145161.1">
    <property type="nucleotide sequence ID" value="NZ_JBBMFC010000045.1"/>
</dbReference>
<gene>
    <name evidence="1" type="ORF">WMO62_14860</name>
</gene>
<dbReference type="Pfam" id="PF08282">
    <property type="entry name" value="Hydrolase_3"/>
    <property type="match status" value="1"/>
</dbReference>
<dbReference type="Gene3D" id="3.30.1240.10">
    <property type="match status" value="1"/>
</dbReference>
<protein>
    <submittedName>
        <fullName evidence="1">Cof-type HAD-IIB family hydrolase</fullName>
        <ecNumber evidence="1">3.1.3.-</ecNumber>
    </submittedName>
</protein>
<proteinExistence type="predicted"/>
<dbReference type="Proteomes" id="UP001470288">
    <property type="component" value="Unassembled WGS sequence"/>
</dbReference>
<dbReference type="NCBIfam" id="TIGR01484">
    <property type="entry name" value="HAD-SF-IIB"/>
    <property type="match status" value="1"/>
</dbReference>
<reference evidence="1 2" key="1">
    <citation type="submission" date="2024-03" db="EMBL/GenBank/DDBJ databases">
        <title>Human intestinal bacterial collection.</title>
        <authorList>
            <person name="Pauvert C."/>
            <person name="Hitch T.C.A."/>
            <person name="Clavel T."/>
        </authorList>
    </citation>
    <scope>NUCLEOTIDE SEQUENCE [LARGE SCALE GENOMIC DNA]</scope>
    <source>
        <strain evidence="1 2">CLA-AA-H78B</strain>
    </source>
</reference>
<organism evidence="1 2">
    <name type="scientific">Hominiventricola aquisgranensis</name>
    <dbReference type="NCBI Taxonomy" id="3133164"/>
    <lineage>
        <taxon>Bacteria</taxon>
        <taxon>Bacillati</taxon>
        <taxon>Bacillota</taxon>
        <taxon>Clostridia</taxon>
        <taxon>Lachnospirales</taxon>
        <taxon>Lachnospiraceae</taxon>
        <taxon>Hominiventricola</taxon>
    </lineage>
</organism>
<evidence type="ECO:0000313" key="1">
    <source>
        <dbReference type="EMBL" id="MEQ2580087.1"/>
    </source>
</evidence>
<dbReference type="InterPro" id="IPR036412">
    <property type="entry name" value="HAD-like_sf"/>
</dbReference>
<dbReference type="Gene3D" id="3.40.50.1000">
    <property type="entry name" value="HAD superfamily/HAD-like"/>
    <property type="match status" value="1"/>
</dbReference>
<dbReference type="InterPro" id="IPR023214">
    <property type="entry name" value="HAD_sf"/>
</dbReference>
<dbReference type="EMBL" id="JBBMFC010000045">
    <property type="protein sequence ID" value="MEQ2580087.1"/>
    <property type="molecule type" value="Genomic_DNA"/>
</dbReference>
<dbReference type="SUPFAM" id="SSF56784">
    <property type="entry name" value="HAD-like"/>
    <property type="match status" value="1"/>
</dbReference>
<dbReference type="PANTHER" id="PTHR10000:SF8">
    <property type="entry name" value="HAD SUPERFAMILY HYDROLASE-LIKE, TYPE 3"/>
    <property type="match status" value="1"/>
</dbReference>
<keyword evidence="2" id="KW-1185">Reference proteome</keyword>
<accession>A0ABV1I4G2</accession>
<dbReference type="PANTHER" id="PTHR10000">
    <property type="entry name" value="PHOSPHOSERINE PHOSPHATASE"/>
    <property type="match status" value="1"/>
</dbReference>
<dbReference type="InterPro" id="IPR006379">
    <property type="entry name" value="HAD-SF_hydro_IIB"/>
</dbReference>
<keyword evidence="1" id="KW-0378">Hydrolase</keyword>
<dbReference type="SFLD" id="SFLDS00003">
    <property type="entry name" value="Haloacid_Dehalogenase"/>
    <property type="match status" value="1"/>
</dbReference>
<name>A0ABV1I4G2_9FIRM</name>
<dbReference type="EC" id="3.1.3.-" evidence="1"/>